<dbReference type="NCBIfam" id="NF001484">
    <property type="entry name" value="PRK00331.1"/>
    <property type="match status" value="1"/>
</dbReference>
<dbReference type="EMBL" id="KE346362">
    <property type="protein sequence ID" value="KJE90925.1"/>
    <property type="molecule type" value="Genomic_DNA"/>
</dbReference>
<accession>A0A0D2WKQ8</accession>
<evidence type="ECO:0000256" key="4">
    <source>
        <dbReference type="ARBA" id="ARBA00022679"/>
    </source>
</evidence>
<dbReference type="GO" id="GO:0004360">
    <property type="term" value="F:glutamine-fructose-6-phosphate transaminase (isomerizing) activity"/>
    <property type="evidence" value="ECO:0007669"/>
    <property type="project" value="UniProtKB-EC"/>
</dbReference>
<dbReference type="SUPFAM" id="SSF56235">
    <property type="entry name" value="N-terminal nucleophile aminohydrolases (Ntn hydrolases)"/>
    <property type="match status" value="1"/>
</dbReference>
<dbReference type="FunCoup" id="A0A0D2WKQ8">
    <property type="interactions" value="93"/>
</dbReference>
<feature type="domain" description="SIS" evidence="8">
    <location>
        <begin position="532"/>
        <end position="674"/>
    </location>
</feature>
<dbReference type="CDD" id="cd00714">
    <property type="entry name" value="GFAT"/>
    <property type="match status" value="1"/>
</dbReference>
<dbReference type="InParanoid" id="A0A0D2WKQ8"/>
<gene>
    <name evidence="9" type="ORF">CAOG_002153</name>
</gene>
<dbReference type="EC" id="2.6.1.16" evidence="2"/>
<keyword evidence="5" id="KW-0677">Repeat</keyword>
<evidence type="ECO:0000256" key="2">
    <source>
        <dbReference type="ARBA" id="ARBA00012916"/>
    </source>
</evidence>
<dbReference type="Pfam" id="PF13522">
    <property type="entry name" value="GATase_6"/>
    <property type="match status" value="1"/>
</dbReference>
<dbReference type="Proteomes" id="UP000008743">
    <property type="component" value="Unassembled WGS sequence"/>
</dbReference>
<dbReference type="InterPro" id="IPR017932">
    <property type="entry name" value="GATase_2_dom"/>
</dbReference>
<feature type="domain" description="SIS" evidence="8">
    <location>
        <begin position="361"/>
        <end position="500"/>
    </location>
</feature>
<dbReference type="AlphaFoldDB" id="A0A0D2WKQ8"/>
<dbReference type="PhylomeDB" id="A0A0D2WKQ8"/>
<dbReference type="GO" id="GO:0046349">
    <property type="term" value="P:amino sugar biosynthetic process"/>
    <property type="evidence" value="ECO:0007669"/>
    <property type="project" value="UniProtKB-ARBA"/>
</dbReference>
<dbReference type="Gene3D" id="3.40.50.10490">
    <property type="entry name" value="Glucose-6-phosphate isomerase like protein, domain 1"/>
    <property type="match status" value="2"/>
</dbReference>
<dbReference type="CDD" id="cd05008">
    <property type="entry name" value="SIS_GlmS_GlmD_1"/>
    <property type="match status" value="1"/>
</dbReference>
<dbReference type="RefSeq" id="XP_004348903.2">
    <property type="nucleotide sequence ID" value="XM_004348853.2"/>
</dbReference>
<keyword evidence="6" id="KW-0315">Glutamine amidotransferase</keyword>
<dbReference type="InterPro" id="IPR029055">
    <property type="entry name" value="Ntn_hydrolases_N"/>
</dbReference>
<dbReference type="InterPro" id="IPR046348">
    <property type="entry name" value="SIS_dom_sf"/>
</dbReference>
<dbReference type="OrthoDB" id="15235at2759"/>
<dbReference type="InterPro" id="IPR035466">
    <property type="entry name" value="GlmS/AgaS_SIS"/>
</dbReference>
<comment type="catalytic activity">
    <reaction evidence="1">
        <text>D-fructose 6-phosphate + L-glutamine = D-glucosamine 6-phosphate + L-glutamate</text>
        <dbReference type="Rhea" id="RHEA:13237"/>
        <dbReference type="ChEBI" id="CHEBI:29985"/>
        <dbReference type="ChEBI" id="CHEBI:58359"/>
        <dbReference type="ChEBI" id="CHEBI:58725"/>
        <dbReference type="ChEBI" id="CHEBI:61527"/>
        <dbReference type="EC" id="2.6.1.16"/>
    </reaction>
</comment>
<evidence type="ECO:0000256" key="1">
    <source>
        <dbReference type="ARBA" id="ARBA00001031"/>
    </source>
</evidence>
<dbReference type="PANTHER" id="PTHR10937">
    <property type="entry name" value="GLUCOSAMINE--FRUCTOSE-6-PHOSPHATE AMINOTRANSFERASE, ISOMERIZING"/>
    <property type="match status" value="1"/>
</dbReference>
<dbReference type="GO" id="GO:0006487">
    <property type="term" value="P:protein N-linked glycosylation"/>
    <property type="evidence" value="ECO:0007669"/>
    <property type="project" value="TreeGrafter"/>
</dbReference>
<dbReference type="GO" id="GO:0006047">
    <property type="term" value="P:UDP-N-acetylglucosamine metabolic process"/>
    <property type="evidence" value="ECO:0007669"/>
    <property type="project" value="TreeGrafter"/>
</dbReference>
<dbReference type="GO" id="GO:0097367">
    <property type="term" value="F:carbohydrate derivative binding"/>
    <property type="evidence" value="ECO:0007669"/>
    <property type="project" value="InterPro"/>
</dbReference>
<evidence type="ECO:0000259" key="7">
    <source>
        <dbReference type="PROSITE" id="PS51278"/>
    </source>
</evidence>
<dbReference type="Pfam" id="PF01380">
    <property type="entry name" value="SIS"/>
    <property type="match status" value="2"/>
</dbReference>
<feature type="domain" description="Glutamine amidotransferase type-2" evidence="7">
    <location>
        <begin position="2"/>
        <end position="289"/>
    </location>
</feature>
<proteinExistence type="predicted"/>
<dbReference type="InterPro" id="IPR001347">
    <property type="entry name" value="SIS_dom"/>
</dbReference>
<organism evidence="9 10">
    <name type="scientific">Capsaspora owczarzaki (strain ATCC 30864)</name>
    <dbReference type="NCBI Taxonomy" id="595528"/>
    <lineage>
        <taxon>Eukaryota</taxon>
        <taxon>Filasterea</taxon>
        <taxon>Capsaspora</taxon>
    </lineage>
</organism>
<dbReference type="eggNOG" id="KOG1268">
    <property type="taxonomic scope" value="Eukaryota"/>
</dbReference>
<evidence type="ECO:0000313" key="10">
    <source>
        <dbReference type="Proteomes" id="UP000008743"/>
    </source>
</evidence>
<keyword evidence="3" id="KW-0032">Aminotransferase</keyword>
<dbReference type="CDD" id="cd05009">
    <property type="entry name" value="SIS_GlmS_GlmD_2"/>
    <property type="match status" value="1"/>
</dbReference>
<evidence type="ECO:0000256" key="5">
    <source>
        <dbReference type="ARBA" id="ARBA00022737"/>
    </source>
</evidence>
<dbReference type="FunFam" id="3.40.50.10490:FF:000001">
    <property type="entry name" value="Glutamine--fructose-6-phosphate aminotransferase [isomerizing]"/>
    <property type="match status" value="1"/>
</dbReference>
<dbReference type="FunFam" id="3.40.50.10490:FF:000002">
    <property type="entry name" value="Glutamine--fructose-6-phosphate aminotransferase [isomerizing]"/>
    <property type="match status" value="1"/>
</dbReference>
<evidence type="ECO:0000313" key="9">
    <source>
        <dbReference type="EMBL" id="KJE90925.1"/>
    </source>
</evidence>
<dbReference type="PROSITE" id="PS51464">
    <property type="entry name" value="SIS"/>
    <property type="match status" value="2"/>
</dbReference>
<reference evidence="10" key="1">
    <citation type="submission" date="2011-02" db="EMBL/GenBank/DDBJ databases">
        <title>The Genome Sequence of Capsaspora owczarzaki ATCC 30864.</title>
        <authorList>
            <person name="Russ C."/>
            <person name="Cuomo C."/>
            <person name="Burger G."/>
            <person name="Gray M.W."/>
            <person name="Holland P.W.H."/>
            <person name="King N."/>
            <person name="Lang F.B.F."/>
            <person name="Roger A.J."/>
            <person name="Ruiz-Trillo I."/>
            <person name="Young S.K."/>
            <person name="Zeng Q."/>
            <person name="Gargeya S."/>
            <person name="Alvarado L."/>
            <person name="Berlin A."/>
            <person name="Chapman S.B."/>
            <person name="Chen Z."/>
            <person name="Freedman E."/>
            <person name="Gellesch M."/>
            <person name="Goldberg J."/>
            <person name="Griggs A."/>
            <person name="Gujja S."/>
            <person name="Heilman E."/>
            <person name="Heiman D."/>
            <person name="Howarth C."/>
            <person name="Mehta T."/>
            <person name="Neiman D."/>
            <person name="Pearson M."/>
            <person name="Roberts A."/>
            <person name="Saif S."/>
            <person name="Shea T."/>
            <person name="Shenoy N."/>
            <person name="Sisk P."/>
            <person name="Stolte C."/>
            <person name="Sykes S."/>
            <person name="White J."/>
            <person name="Yandava C."/>
            <person name="Haas B."/>
            <person name="Nusbaum C."/>
            <person name="Birren B."/>
        </authorList>
    </citation>
    <scope>NUCLEOTIDE SEQUENCE</scope>
    <source>
        <strain evidence="10">ATCC 30864</strain>
    </source>
</reference>
<keyword evidence="4" id="KW-0808">Transferase</keyword>
<sequence>MCGIFGYLQNNTVKDRQFILETLINGLSRLEYRGYDSAGVAFDDDQGKITIVKAKGKVKALEEMIFQSELDFDKDFENHFAISHTRWATHGEPSPRNSHPHRSDPTSQFVVVHNGIITNYKDLKMFLESKGFVFESETDTEVIVKLVKYVYDQEIAGGHKPTFSDVVEATMRQLEGAFALLFKSIHFPNQAVACRRGSPLLIGIKTRHKFNTDQIPVLYPNEVSSDKEYDYRKISFSARAQSFMNVGSAEASQNPRVEYFFASDASAIVEHTNRVIYLEDDDIASVQDGQLTIHRVKKIDGVSDNRAIKTLEMEIQQIMKGSFSTFMQKEIFEQPESVVNTMRGRVNFDNCEVTLGGIKAHIPTIRRARRLVFLACGTSYHSAVAVRALMEEMSEIPVQVELASDFIDRATPVFRDDVCFFISQSGETADTLITLAYCKERGALCVGVTNTVGSAISRQTHCGVHINAGPEIGVASTKAYTSQYLSLVMIALMLSEDRVSMQERRRTIIRDLKTLPEKIKKVLELDSKILELSKELAPKSSLLVMGRGYQHATCLEGALKIKELTYLHSEGILAGELKHGPLALVDYSLPIIFIATRDQHFVKCQNALEQVTARQGRPIIIVTEGDAAAVSKYSSSVLEVPTITDALQGILTVIPLQLLSYHIATEKGLNVDMPRNLAKSVTVA</sequence>
<dbReference type="PANTHER" id="PTHR10937:SF0">
    <property type="entry name" value="GLUTAMINE--FRUCTOSE-6-PHOSPHATE TRANSAMINASE (ISOMERIZING)"/>
    <property type="match status" value="1"/>
</dbReference>
<keyword evidence="10" id="KW-1185">Reference proteome</keyword>
<dbReference type="GO" id="GO:0006002">
    <property type="term" value="P:fructose 6-phosphate metabolic process"/>
    <property type="evidence" value="ECO:0007669"/>
    <property type="project" value="TreeGrafter"/>
</dbReference>
<dbReference type="InterPro" id="IPR047084">
    <property type="entry name" value="GFAT_N"/>
</dbReference>
<evidence type="ECO:0000256" key="3">
    <source>
        <dbReference type="ARBA" id="ARBA00022576"/>
    </source>
</evidence>
<dbReference type="SUPFAM" id="SSF53697">
    <property type="entry name" value="SIS domain"/>
    <property type="match status" value="1"/>
</dbReference>
<dbReference type="PROSITE" id="PS51278">
    <property type="entry name" value="GATASE_TYPE_2"/>
    <property type="match status" value="1"/>
</dbReference>
<name>A0A0D2WKQ8_CAPO3</name>
<protein>
    <recommendedName>
        <fullName evidence="2">glutamine--fructose-6-phosphate transaminase (isomerizing)</fullName>
        <ecNumber evidence="2">2.6.1.16</ecNumber>
    </recommendedName>
</protein>
<evidence type="ECO:0000256" key="6">
    <source>
        <dbReference type="ARBA" id="ARBA00022962"/>
    </source>
</evidence>
<dbReference type="STRING" id="595528.A0A0D2WKQ8"/>
<evidence type="ECO:0000259" key="8">
    <source>
        <dbReference type="PROSITE" id="PS51464"/>
    </source>
</evidence>
<dbReference type="Gene3D" id="3.60.20.10">
    <property type="entry name" value="Glutamine Phosphoribosylpyrophosphate, subunit 1, domain 1"/>
    <property type="match status" value="1"/>
</dbReference>
<dbReference type="InterPro" id="IPR035490">
    <property type="entry name" value="GlmS/FrlB_SIS"/>
</dbReference>